<reference evidence="4" key="1">
    <citation type="submission" date="2025-08" db="UniProtKB">
        <authorList>
            <consortium name="RefSeq"/>
        </authorList>
    </citation>
    <scope>IDENTIFICATION</scope>
    <source>
        <tissue evidence="4">Whole Larva</tissue>
    </source>
</reference>
<accession>A0ABM1MIT2</accession>
<organism evidence="3 4">
    <name type="scientific">Nicrophorus vespilloides</name>
    <name type="common">Boreal carrion beetle</name>
    <dbReference type="NCBI Taxonomy" id="110193"/>
    <lineage>
        <taxon>Eukaryota</taxon>
        <taxon>Metazoa</taxon>
        <taxon>Ecdysozoa</taxon>
        <taxon>Arthropoda</taxon>
        <taxon>Hexapoda</taxon>
        <taxon>Insecta</taxon>
        <taxon>Pterygota</taxon>
        <taxon>Neoptera</taxon>
        <taxon>Endopterygota</taxon>
        <taxon>Coleoptera</taxon>
        <taxon>Polyphaga</taxon>
        <taxon>Staphyliniformia</taxon>
        <taxon>Silphidae</taxon>
        <taxon>Nicrophorinae</taxon>
        <taxon>Nicrophorus</taxon>
    </lineage>
</organism>
<keyword evidence="3" id="KW-1185">Reference proteome</keyword>
<proteinExistence type="predicted"/>
<evidence type="ECO:0000256" key="1">
    <source>
        <dbReference type="SAM" id="MobiDB-lite"/>
    </source>
</evidence>
<protein>
    <submittedName>
        <fullName evidence="4">Uncharacterized protein LOC108561175</fullName>
    </submittedName>
</protein>
<evidence type="ECO:0000313" key="4">
    <source>
        <dbReference type="RefSeq" id="XP_017774482.1"/>
    </source>
</evidence>
<feature type="region of interest" description="Disordered" evidence="1">
    <location>
        <begin position="245"/>
        <end position="339"/>
    </location>
</feature>
<feature type="compositionally biased region" description="Polar residues" evidence="1">
    <location>
        <begin position="304"/>
        <end position="324"/>
    </location>
</feature>
<evidence type="ECO:0000313" key="3">
    <source>
        <dbReference type="Proteomes" id="UP000695000"/>
    </source>
</evidence>
<feature type="signal peptide" evidence="2">
    <location>
        <begin position="1"/>
        <end position="16"/>
    </location>
</feature>
<feature type="chain" id="PRO_5045155405" evidence="2">
    <location>
        <begin position="17"/>
        <end position="423"/>
    </location>
</feature>
<gene>
    <name evidence="4" type="primary">LOC108561175</name>
</gene>
<dbReference type="Proteomes" id="UP000695000">
    <property type="component" value="Unplaced"/>
</dbReference>
<dbReference type="GeneID" id="108561175"/>
<feature type="compositionally biased region" description="Low complexity" evidence="1">
    <location>
        <begin position="270"/>
        <end position="291"/>
    </location>
</feature>
<dbReference type="RefSeq" id="XP_017774482.1">
    <property type="nucleotide sequence ID" value="XM_017918993.1"/>
</dbReference>
<evidence type="ECO:0000256" key="2">
    <source>
        <dbReference type="SAM" id="SignalP"/>
    </source>
</evidence>
<dbReference type="PANTHER" id="PTHR33964:SF9">
    <property type="match status" value="1"/>
</dbReference>
<feature type="region of interest" description="Disordered" evidence="1">
    <location>
        <begin position="381"/>
        <end position="400"/>
    </location>
</feature>
<dbReference type="PANTHER" id="PTHR33964">
    <property type="entry name" value="RE45066P-RELATED"/>
    <property type="match status" value="1"/>
</dbReference>
<keyword evidence="2" id="KW-0732">Signal</keyword>
<name>A0ABM1MIT2_NICVS</name>
<sequence length="423" mass="47156">MMKMFVWIVLVLLVEARMSSGSGPVSCARPAYEKCVRIADPLIKEAQLVFPDNMEDIDKVCRTWNRFVDCLKRYTDECFTAQQRRQFNKAVENPIESVHQMCMQPRYQKEYLQYAPCIKSTITERSHCGAHYNLLVEHVSQGEIVSKATLCCSHDRFKQCVERETRQLCDRGVPDGPASQFSGQIIDKALSFLQDQCINYIPNSGDCVTISTDLTAPSTFGAAVSSFPTTPSEVYPWSTIQQDNNAVERKEIPSSRIPPMRPSTIVPWLPSSSPTPDFVDTSSTSSSSSTPQFLGSRTRPGSYGRSSSWSDVPSTISSSSNPETVFNVPRAPSSQRPPDWATMSTWSVINSKQPSLETTKRFPFESSAGTETWYPAAGNQLSNEVDEPNQQGLSYNKNSSSQRSTMHATLAFGCLLLAYLFVF</sequence>